<dbReference type="STRING" id="686340.Metal_0075"/>
<dbReference type="GO" id="GO:0071555">
    <property type="term" value="P:cell wall organization"/>
    <property type="evidence" value="ECO:0007669"/>
    <property type="project" value="UniProtKB-KW"/>
</dbReference>
<keyword evidence="5" id="KW-0325">Glycoprotein</keyword>
<dbReference type="PANTHER" id="PTHR16631:SF17">
    <property type="entry name" value="GLUCAN ENDO-1,3-BETA-GLUCOSIDASE BTGC"/>
    <property type="match status" value="1"/>
</dbReference>
<evidence type="ECO:0000256" key="6">
    <source>
        <dbReference type="ARBA" id="ARBA00023277"/>
    </source>
</evidence>
<dbReference type="Proteomes" id="UP000005090">
    <property type="component" value="Chromosome"/>
</dbReference>
<feature type="transmembrane region" description="Helical" evidence="12">
    <location>
        <begin position="526"/>
        <end position="550"/>
    </location>
</feature>
<feature type="transmembrane region" description="Helical" evidence="12">
    <location>
        <begin position="408"/>
        <end position="427"/>
    </location>
</feature>
<feature type="transmembrane region" description="Helical" evidence="12">
    <location>
        <begin position="316"/>
        <end position="334"/>
    </location>
</feature>
<feature type="transmembrane region" description="Helical" evidence="12">
    <location>
        <begin position="598"/>
        <end position="622"/>
    </location>
</feature>
<proteinExistence type="predicted"/>
<dbReference type="InterPro" id="IPR050732">
    <property type="entry name" value="Beta-glucan_modifiers"/>
</dbReference>
<evidence type="ECO:0000256" key="5">
    <source>
        <dbReference type="ARBA" id="ARBA00023180"/>
    </source>
</evidence>
<feature type="transmembrane region" description="Helical" evidence="12">
    <location>
        <begin position="487"/>
        <end position="506"/>
    </location>
</feature>
<comment type="function">
    <text evidence="9">Glucanases play a role in cell expansion during growth, in cell-cell fusion during mating, and in spore release during sporulation. This enzyme may be involved in beta-glucan degradation. Active on laminarin and lichenan.</text>
</comment>
<evidence type="ECO:0000256" key="12">
    <source>
        <dbReference type="SAM" id="Phobius"/>
    </source>
</evidence>
<dbReference type="SUPFAM" id="SSF51445">
    <property type="entry name" value="(Trans)glycosidases"/>
    <property type="match status" value="1"/>
</dbReference>
<evidence type="ECO:0000256" key="10">
    <source>
        <dbReference type="ARBA" id="ARBA00042373"/>
    </source>
</evidence>
<dbReference type="AlphaFoldDB" id="H8GJY6"/>
<dbReference type="RefSeq" id="WP_005368493.1">
    <property type="nucleotide sequence ID" value="NZ_CM001475.1"/>
</dbReference>
<dbReference type="EMBL" id="CM001475">
    <property type="protein sequence ID" value="EIC27945.1"/>
    <property type="molecule type" value="Genomic_DNA"/>
</dbReference>
<organism evidence="13 14">
    <name type="scientific">Methylomicrobium album BG8</name>
    <dbReference type="NCBI Taxonomy" id="686340"/>
    <lineage>
        <taxon>Bacteria</taxon>
        <taxon>Pseudomonadati</taxon>
        <taxon>Pseudomonadota</taxon>
        <taxon>Gammaproteobacteria</taxon>
        <taxon>Methylococcales</taxon>
        <taxon>Methylococcaceae</taxon>
        <taxon>Methylomicrobium</taxon>
    </lineage>
</organism>
<feature type="transmembrane region" description="Helical" evidence="12">
    <location>
        <begin position="378"/>
        <end position="396"/>
    </location>
</feature>
<evidence type="ECO:0000256" key="11">
    <source>
        <dbReference type="ARBA" id="ARBA00043078"/>
    </source>
</evidence>
<evidence type="ECO:0000256" key="2">
    <source>
        <dbReference type="ARBA" id="ARBA00022475"/>
    </source>
</evidence>
<gene>
    <name evidence="13" type="ORF">Metal_0075</name>
</gene>
<evidence type="ECO:0000256" key="4">
    <source>
        <dbReference type="ARBA" id="ARBA00023136"/>
    </source>
</evidence>
<reference evidence="13 14" key="1">
    <citation type="journal article" date="2013" name="Genome Announc.">
        <title>Genome Sequence of the Obligate Gammaproteobacterial Methanotroph Methylomicrobium album Strain BG8.</title>
        <authorList>
            <person name="Kits K.D."/>
            <person name="Kalyuzhnaya M.G."/>
            <person name="Klotz M.G."/>
            <person name="Jetten M.S."/>
            <person name="Op den Camp H.J."/>
            <person name="Vuilleumier S."/>
            <person name="Bringel F."/>
            <person name="Dispirito A.A."/>
            <person name="Murrell J.C."/>
            <person name="Bruce D."/>
            <person name="Cheng J.F."/>
            <person name="Copeland A."/>
            <person name="Goodwin L."/>
            <person name="Hauser L."/>
            <person name="Lajus A."/>
            <person name="Land M.L."/>
            <person name="Lapidus A."/>
            <person name="Lucas S."/>
            <person name="Medigue C."/>
            <person name="Pitluck S."/>
            <person name="Woyke T."/>
            <person name="Zeytun A."/>
            <person name="Stein L.Y."/>
        </authorList>
    </citation>
    <scope>NUCLEOTIDE SEQUENCE [LARGE SCALE GENOMIC DNA]</scope>
    <source>
        <strain evidence="13 14">BG8</strain>
    </source>
</reference>
<dbReference type="eggNOG" id="COG5309">
    <property type="taxonomic scope" value="Bacteria"/>
</dbReference>
<dbReference type="PANTHER" id="PTHR16631">
    <property type="entry name" value="GLUCAN 1,3-BETA-GLUCOSIDASE"/>
    <property type="match status" value="1"/>
</dbReference>
<keyword evidence="12" id="KW-0812">Transmembrane</keyword>
<dbReference type="InterPro" id="IPR017853">
    <property type="entry name" value="GH"/>
</dbReference>
<evidence type="ECO:0000256" key="8">
    <source>
        <dbReference type="ARBA" id="ARBA00023326"/>
    </source>
</evidence>
<feature type="transmembrane region" description="Helical" evidence="12">
    <location>
        <begin position="557"/>
        <end position="578"/>
    </location>
</feature>
<evidence type="ECO:0000256" key="7">
    <source>
        <dbReference type="ARBA" id="ARBA00023316"/>
    </source>
</evidence>
<keyword evidence="12" id="KW-1133">Transmembrane helix</keyword>
<evidence type="ECO:0000256" key="3">
    <source>
        <dbReference type="ARBA" id="ARBA00022801"/>
    </source>
</evidence>
<keyword evidence="14" id="KW-1185">Reference proteome</keyword>
<sequence length="641" mass="70782">MKIARTLLLVALAVIVNALITWLNNLPQDAGVDVPDGKVNSVSFAPFREDHSPLTLVFPNSQEIDEDLRLLAGQTHTIRTYASSKGLTGVPAIARKYGLKMIQGAWIGGPTVAKENEEEITALIKAANDYPDVITRVIVGNEVLLRGELEPEQLLSYIRRVKQAVRQPVSYADVWSFYMRYPEIAKEVDFFTVHILPYWEDEPLPVDKTAEHIVKNYQRIREAYSGKPILIGESGWPSAGRQRGWAVPSVVNEAKFIRSLVQVANKHGFDINIVEAFNQPWKSKLEGVVGANWGLYSVDRKLVFPLTGKVVENPEWPKRVLFAGLLTLVAVGFYAKRLAALSALPLLAFVGFAHLLSALQVNQTADLWYTSYNNMERFHALSIAALGIALGALLLQRGAELLRCAERCACVPVWSRYLFLTFVALAFYKAQALGLNGRYLNIPYPLIYIPVIGVLGLLALGAIGGERNWRLVLAEMLGGTENSRFRACRLSAWAALAGAALLVFEVHLTMTGTNFPTAYPIFADRLYAAFITLLTYSQMQGWVLLIAAVIFLLPPRFLAGALILAVPALIVGETYAFMIGHDFIEAHPDFGDRLQTALLYTVTNCQMLRWLGSLGVMALPLWAAGRRQNVSAPVAVSVPLP</sequence>
<comment type="subcellular location">
    <subcellularLocation>
        <location evidence="1">Cell membrane</location>
    </subcellularLocation>
</comment>
<protein>
    <recommendedName>
        <fullName evidence="11">Endo-1,3-beta-glucanase btgC</fullName>
    </recommendedName>
    <alternativeName>
        <fullName evidence="10">Laminarinase btgC</fullName>
    </alternativeName>
</protein>
<keyword evidence="2" id="KW-1003">Cell membrane</keyword>
<dbReference type="GO" id="GO:0016787">
    <property type="term" value="F:hydrolase activity"/>
    <property type="evidence" value="ECO:0007669"/>
    <property type="project" value="UniProtKB-KW"/>
</dbReference>
<keyword evidence="7" id="KW-0961">Cell wall biogenesis/degradation</keyword>
<name>H8GJY6_METAL</name>
<accession>H8GJY6</accession>
<keyword evidence="6" id="KW-0119">Carbohydrate metabolism</keyword>
<keyword evidence="3" id="KW-0378">Hydrolase</keyword>
<feature type="transmembrane region" description="Helical" evidence="12">
    <location>
        <begin position="341"/>
        <end position="358"/>
    </location>
</feature>
<dbReference type="GO" id="GO:0000272">
    <property type="term" value="P:polysaccharide catabolic process"/>
    <property type="evidence" value="ECO:0007669"/>
    <property type="project" value="UniProtKB-KW"/>
</dbReference>
<evidence type="ECO:0000256" key="1">
    <source>
        <dbReference type="ARBA" id="ARBA00004236"/>
    </source>
</evidence>
<evidence type="ECO:0000313" key="14">
    <source>
        <dbReference type="Proteomes" id="UP000005090"/>
    </source>
</evidence>
<keyword evidence="8" id="KW-0624">Polysaccharide degradation</keyword>
<dbReference type="GO" id="GO:0005886">
    <property type="term" value="C:plasma membrane"/>
    <property type="evidence" value="ECO:0007669"/>
    <property type="project" value="UniProtKB-SubCell"/>
</dbReference>
<evidence type="ECO:0000256" key="9">
    <source>
        <dbReference type="ARBA" id="ARBA00037649"/>
    </source>
</evidence>
<feature type="transmembrane region" description="Helical" evidence="12">
    <location>
        <begin position="447"/>
        <end position="466"/>
    </location>
</feature>
<dbReference type="HOGENOM" id="CLU_016454_1_0_6"/>
<evidence type="ECO:0000313" key="13">
    <source>
        <dbReference type="EMBL" id="EIC27945.1"/>
    </source>
</evidence>
<dbReference type="Gene3D" id="3.20.20.80">
    <property type="entry name" value="Glycosidases"/>
    <property type="match status" value="1"/>
</dbReference>
<keyword evidence="4 12" id="KW-0472">Membrane</keyword>